<gene>
    <name evidence="7" type="ORF">Goshw_008935</name>
</gene>
<feature type="transmembrane region" description="Helical" evidence="5">
    <location>
        <begin position="55"/>
        <end position="79"/>
    </location>
</feature>
<dbReference type="Pfam" id="PF03151">
    <property type="entry name" value="TPT"/>
    <property type="match status" value="1"/>
</dbReference>
<evidence type="ECO:0000256" key="3">
    <source>
        <dbReference type="ARBA" id="ARBA00022989"/>
    </source>
</evidence>
<evidence type="ECO:0000313" key="7">
    <source>
        <dbReference type="EMBL" id="MBA0881797.1"/>
    </source>
</evidence>
<keyword evidence="4 5" id="KW-0472">Membrane</keyword>
<feature type="transmembrane region" description="Helical" evidence="5">
    <location>
        <begin position="242"/>
        <end position="264"/>
    </location>
</feature>
<dbReference type="AlphaFoldDB" id="A0A7J9NF58"/>
<feature type="transmembrane region" description="Helical" evidence="5">
    <location>
        <begin position="85"/>
        <end position="108"/>
    </location>
</feature>
<feature type="transmembrane region" description="Helical" evidence="5">
    <location>
        <begin position="176"/>
        <end position="194"/>
    </location>
</feature>
<name>A0A7J9NF58_GOSSC</name>
<dbReference type="GO" id="GO:0016020">
    <property type="term" value="C:membrane"/>
    <property type="evidence" value="ECO:0007669"/>
    <property type="project" value="UniProtKB-SubCell"/>
</dbReference>
<feature type="transmembrane region" description="Helical" evidence="5">
    <location>
        <begin position="333"/>
        <end position="352"/>
    </location>
</feature>
<comment type="subcellular location">
    <subcellularLocation>
        <location evidence="1">Membrane</location>
        <topology evidence="1">Multi-pass membrane protein</topology>
    </subcellularLocation>
</comment>
<feature type="transmembrane region" description="Helical" evidence="5">
    <location>
        <begin position="304"/>
        <end position="327"/>
    </location>
</feature>
<dbReference type="OrthoDB" id="5547497at2759"/>
<feature type="transmembrane region" description="Helical" evidence="5">
    <location>
        <begin position="270"/>
        <end position="292"/>
    </location>
</feature>
<evidence type="ECO:0000313" key="8">
    <source>
        <dbReference type="Proteomes" id="UP000593576"/>
    </source>
</evidence>
<evidence type="ECO:0000259" key="6">
    <source>
        <dbReference type="Pfam" id="PF03151"/>
    </source>
</evidence>
<sequence length="359" mass="39656">MRRMNQILGLFFSKGVRKQNPNDFAKPGRDLENNQASLFEKLHSSESAKHERQRIFGPLAALTFNLVVAVGIIFLNKWVLENVGFQFPVCLTVIHYAVSWALMASLKFFSILPASPSSELAPLSLFTFGFVNSVSTGLANVSLKYNSVGFYQMAKIAITPLIVLAEFIWYKKRIAFSKVVALTVVSVGVAVATVTDLQFIFLGACVAMAWIIPSAVNKILWSNVQQQQKWTALAYVSCSPELIWQLMWKTTPITLVFLVFMIPLDPPGLLAFHWSFSSTSAILMSAFLGFLLQWSSALTLGATSAISSVVLGQFKTCVILLGNYYLFGSNPGTTSIFGAFIAIGGMSFYTYLNIRAMKR</sequence>
<protein>
    <recommendedName>
        <fullName evidence="6">Sugar phosphate transporter domain-containing protein</fullName>
    </recommendedName>
</protein>
<evidence type="ECO:0000256" key="5">
    <source>
        <dbReference type="SAM" id="Phobius"/>
    </source>
</evidence>
<evidence type="ECO:0000256" key="4">
    <source>
        <dbReference type="ARBA" id="ARBA00023136"/>
    </source>
</evidence>
<accession>A0A7J9NF58</accession>
<proteinExistence type="predicted"/>
<evidence type="ECO:0000256" key="1">
    <source>
        <dbReference type="ARBA" id="ARBA00004141"/>
    </source>
</evidence>
<keyword evidence="3 5" id="KW-1133">Transmembrane helix</keyword>
<dbReference type="Proteomes" id="UP000593576">
    <property type="component" value="Unassembled WGS sequence"/>
</dbReference>
<dbReference type="EMBL" id="JABFAF010279902">
    <property type="protein sequence ID" value="MBA0881797.1"/>
    <property type="molecule type" value="Genomic_DNA"/>
</dbReference>
<comment type="caution">
    <text evidence="7">The sequence shown here is derived from an EMBL/GenBank/DDBJ whole genome shotgun (WGS) entry which is preliminary data.</text>
</comment>
<dbReference type="InterPro" id="IPR004853">
    <property type="entry name" value="Sugar_P_trans_dom"/>
</dbReference>
<evidence type="ECO:0000256" key="2">
    <source>
        <dbReference type="ARBA" id="ARBA00022692"/>
    </source>
</evidence>
<feature type="transmembrane region" description="Helical" evidence="5">
    <location>
        <begin position="200"/>
        <end position="221"/>
    </location>
</feature>
<feature type="domain" description="Sugar phosphate transporter" evidence="6">
    <location>
        <begin position="68"/>
        <end position="349"/>
    </location>
</feature>
<organism evidence="7 8">
    <name type="scientific">Gossypium schwendimanii</name>
    <name type="common">Cotton</name>
    <dbReference type="NCBI Taxonomy" id="34291"/>
    <lineage>
        <taxon>Eukaryota</taxon>
        <taxon>Viridiplantae</taxon>
        <taxon>Streptophyta</taxon>
        <taxon>Embryophyta</taxon>
        <taxon>Tracheophyta</taxon>
        <taxon>Spermatophyta</taxon>
        <taxon>Magnoliopsida</taxon>
        <taxon>eudicotyledons</taxon>
        <taxon>Gunneridae</taxon>
        <taxon>Pentapetalae</taxon>
        <taxon>rosids</taxon>
        <taxon>malvids</taxon>
        <taxon>Malvales</taxon>
        <taxon>Malvaceae</taxon>
        <taxon>Malvoideae</taxon>
        <taxon>Gossypium</taxon>
    </lineage>
</organism>
<feature type="transmembrane region" description="Helical" evidence="5">
    <location>
        <begin position="149"/>
        <end position="169"/>
    </location>
</feature>
<dbReference type="InterPro" id="IPR050186">
    <property type="entry name" value="TPT_transporter"/>
</dbReference>
<keyword evidence="8" id="KW-1185">Reference proteome</keyword>
<reference evidence="7 8" key="1">
    <citation type="journal article" date="2019" name="Genome Biol. Evol.">
        <title>Insights into the evolution of the New World diploid cottons (Gossypium, subgenus Houzingenia) based on genome sequencing.</title>
        <authorList>
            <person name="Grover C.E."/>
            <person name="Arick M.A. 2nd"/>
            <person name="Thrash A."/>
            <person name="Conover J.L."/>
            <person name="Sanders W.S."/>
            <person name="Peterson D.G."/>
            <person name="Frelichowski J.E."/>
            <person name="Scheffler J.A."/>
            <person name="Scheffler B.E."/>
            <person name="Wendel J.F."/>
        </authorList>
    </citation>
    <scope>NUCLEOTIDE SEQUENCE [LARGE SCALE GENOMIC DNA]</scope>
    <source>
        <strain evidence="7">1</strain>
        <tissue evidence="7">Leaf</tissue>
    </source>
</reference>
<keyword evidence="2 5" id="KW-0812">Transmembrane</keyword>
<feature type="transmembrane region" description="Helical" evidence="5">
    <location>
        <begin position="120"/>
        <end position="143"/>
    </location>
</feature>
<dbReference type="PANTHER" id="PTHR11132">
    <property type="entry name" value="SOLUTE CARRIER FAMILY 35"/>
    <property type="match status" value="1"/>
</dbReference>